<evidence type="ECO:0000313" key="2">
    <source>
        <dbReference type="EMBL" id="KKT34480.1"/>
    </source>
</evidence>
<dbReference type="AlphaFoldDB" id="A0A0G1GIV5"/>
<dbReference type="InterPro" id="IPR005835">
    <property type="entry name" value="NTP_transferase_dom"/>
</dbReference>
<name>A0A0G1GIV5_9BACT</name>
<dbReference type="SUPFAM" id="SSF53448">
    <property type="entry name" value="Nucleotide-diphospho-sugar transferases"/>
    <property type="match status" value="1"/>
</dbReference>
<evidence type="ECO:0000259" key="1">
    <source>
        <dbReference type="Pfam" id="PF00483"/>
    </source>
</evidence>
<organism evidence="2 3">
    <name type="scientific">Candidatus Collierbacteria bacterium GW2011_GWA1_44_12</name>
    <dbReference type="NCBI Taxonomy" id="1618376"/>
    <lineage>
        <taxon>Bacteria</taxon>
        <taxon>Candidatus Collieribacteriota</taxon>
    </lineage>
</organism>
<keyword evidence="2" id="KW-0808">Transferase</keyword>
<dbReference type="Pfam" id="PF00483">
    <property type="entry name" value="NTP_transferase"/>
    <property type="match status" value="1"/>
</dbReference>
<evidence type="ECO:0000313" key="3">
    <source>
        <dbReference type="Proteomes" id="UP000034069"/>
    </source>
</evidence>
<protein>
    <submittedName>
        <fullName evidence="2">Nucleotidyl transferase</fullName>
    </submittedName>
</protein>
<dbReference type="PANTHER" id="PTHR46390:SF1">
    <property type="entry name" value="MANNOSE-1-PHOSPHATE GUANYLYLTRANSFERASE"/>
    <property type="match status" value="1"/>
</dbReference>
<dbReference type="Gene3D" id="3.90.550.10">
    <property type="entry name" value="Spore Coat Polysaccharide Biosynthesis Protein SpsA, Chain A"/>
    <property type="match status" value="1"/>
</dbReference>
<dbReference type="GO" id="GO:0004475">
    <property type="term" value="F:mannose-1-phosphate guanylyltransferase (GTP) activity"/>
    <property type="evidence" value="ECO:0007669"/>
    <property type="project" value="TreeGrafter"/>
</dbReference>
<dbReference type="InterPro" id="IPR029044">
    <property type="entry name" value="Nucleotide-diphossugar_trans"/>
</dbReference>
<gene>
    <name evidence="2" type="ORF">UW23_C0037G0021</name>
</gene>
<dbReference type="PANTHER" id="PTHR46390">
    <property type="entry name" value="MANNOSE-1-PHOSPHATE GUANYLYLTRANSFERASE"/>
    <property type="match status" value="1"/>
</dbReference>
<reference evidence="2 3" key="1">
    <citation type="journal article" date="2015" name="Nature">
        <title>rRNA introns, odd ribosomes, and small enigmatic genomes across a large radiation of phyla.</title>
        <authorList>
            <person name="Brown C.T."/>
            <person name="Hug L.A."/>
            <person name="Thomas B.C."/>
            <person name="Sharon I."/>
            <person name="Castelle C.J."/>
            <person name="Singh A."/>
            <person name="Wilkins M.J."/>
            <person name="Williams K.H."/>
            <person name="Banfield J.F."/>
        </authorList>
    </citation>
    <scope>NUCLEOTIDE SEQUENCE [LARGE SCALE GENOMIC DNA]</scope>
</reference>
<sequence>MVPVIICGGVGTKMWPLSRPEMPKHFLPLVDGKSLFEINWELLRKKFKPEEIYLQTNADQAKIAQKQVPEIKLENIFIEPEVRNQGPATGLAAALLKKAGKGSEPFFLVQVDDLRVPGEKLFQMMEVAEKMCLQTDKYITGGFVPDRTVLGVDYLLKGDLVAEENGVKVYAVDDYIDRNEETRIRELMDSGRLLVHANHTTMTPDNLLSMYEKYRPDWYGPLDEIVKGAEVNGNFSRMPKGAIEEITKQVHLVGGSLVIELPFKWIDFGTWESLDKYYADEGLTPPNGGLIEIEGENNFGWSESKKKIAVVGLDHVVVVEGEGGILVCRKDLCGRVGEVAKS</sequence>
<dbReference type="SUPFAM" id="SSF159283">
    <property type="entry name" value="Guanosine diphospho-D-mannose pyrophosphorylase/mannose-6-phosphate isomerase linker domain"/>
    <property type="match status" value="1"/>
</dbReference>
<proteinExistence type="predicted"/>
<dbReference type="GO" id="GO:0009298">
    <property type="term" value="P:GDP-mannose biosynthetic process"/>
    <property type="evidence" value="ECO:0007669"/>
    <property type="project" value="TreeGrafter"/>
</dbReference>
<feature type="domain" description="Nucleotidyl transferase" evidence="1">
    <location>
        <begin position="3"/>
        <end position="114"/>
    </location>
</feature>
<comment type="caution">
    <text evidence="2">The sequence shown here is derived from an EMBL/GenBank/DDBJ whole genome shotgun (WGS) entry which is preliminary data.</text>
</comment>
<dbReference type="EMBL" id="LCHN01000037">
    <property type="protein sequence ID" value="KKT34480.1"/>
    <property type="molecule type" value="Genomic_DNA"/>
</dbReference>
<dbReference type="InterPro" id="IPR051161">
    <property type="entry name" value="Mannose-6P_isomerase_type2"/>
</dbReference>
<dbReference type="Proteomes" id="UP000034069">
    <property type="component" value="Unassembled WGS sequence"/>
</dbReference>
<accession>A0A0G1GIV5</accession>